<dbReference type="EMBL" id="CP017603">
    <property type="protein sequence ID" value="AOY76208.1"/>
    <property type="molecule type" value="Genomic_DNA"/>
</dbReference>
<evidence type="ECO:0000313" key="5">
    <source>
        <dbReference type="Proteomes" id="UP000192478"/>
    </source>
</evidence>
<accession>A0AAC9RGN1</accession>
<evidence type="ECO:0000313" key="3">
    <source>
        <dbReference type="EMBL" id="ARE86586.1"/>
    </source>
</evidence>
<dbReference type="KEGG" id="cfm:BJL90_10025"/>
<gene>
    <name evidence="2" type="ORF">BJL90_10025</name>
    <name evidence="3" type="ORF">CLFO_09100</name>
</gene>
<evidence type="ECO:0000313" key="4">
    <source>
        <dbReference type="Proteomes" id="UP000177894"/>
    </source>
</evidence>
<protein>
    <submittedName>
        <fullName evidence="3">Uncharacterized protein</fullName>
    </submittedName>
</protein>
<organism evidence="3 5">
    <name type="scientific">Clostridium formicaceticum</name>
    <dbReference type="NCBI Taxonomy" id="1497"/>
    <lineage>
        <taxon>Bacteria</taxon>
        <taxon>Bacillati</taxon>
        <taxon>Bacillota</taxon>
        <taxon>Clostridia</taxon>
        <taxon>Eubacteriales</taxon>
        <taxon>Clostridiaceae</taxon>
        <taxon>Clostridium</taxon>
    </lineage>
</organism>
<feature type="transmembrane region" description="Helical" evidence="1">
    <location>
        <begin position="34"/>
        <end position="54"/>
    </location>
</feature>
<keyword evidence="1" id="KW-0812">Transmembrane</keyword>
<dbReference type="Proteomes" id="UP000177894">
    <property type="component" value="Chromosome"/>
</dbReference>
<keyword evidence="1" id="KW-1133">Transmembrane helix</keyword>
<dbReference type="RefSeq" id="WP_070967339.1">
    <property type="nucleotide sequence ID" value="NZ_CP017603.1"/>
</dbReference>
<proteinExistence type="predicted"/>
<sequence>MFQLGLFLLLIGTVLVYATGMICKVLKITTIKGILFVKVGGLVLAALGAILLFLDEIPDKLQFLQIIRF</sequence>
<name>A0AAC9RGN1_9CLOT</name>
<keyword evidence="1" id="KW-0472">Membrane</keyword>
<dbReference type="Proteomes" id="UP000192478">
    <property type="component" value="Chromosome"/>
</dbReference>
<evidence type="ECO:0000256" key="1">
    <source>
        <dbReference type="SAM" id="Phobius"/>
    </source>
</evidence>
<dbReference type="EMBL" id="CP020559">
    <property type="protein sequence ID" value="ARE86586.1"/>
    <property type="molecule type" value="Genomic_DNA"/>
</dbReference>
<evidence type="ECO:0000313" key="2">
    <source>
        <dbReference type="EMBL" id="AOY76208.1"/>
    </source>
</evidence>
<keyword evidence="4" id="KW-1185">Reference proteome</keyword>
<reference evidence="3 5" key="2">
    <citation type="submission" date="2017-03" db="EMBL/GenBank/DDBJ databases">
        <title>Complete sequence of Clostridium formicaceticum DSM 92.</title>
        <authorList>
            <person name="Poehlein A."/>
            <person name="Karl M."/>
            <person name="Bengelsdorf F.R."/>
            <person name="Duerre P."/>
            <person name="Daniel R."/>
        </authorList>
    </citation>
    <scope>NUCLEOTIDE SEQUENCE [LARGE SCALE GENOMIC DNA]</scope>
    <source>
        <strain evidence="3 5">DSM 92</strain>
    </source>
</reference>
<dbReference type="AlphaFoldDB" id="A0AAC9RGN1"/>
<reference evidence="2 4" key="1">
    <citation type="submission" date="2016-10" db="EMBL/GenBank/DDBJ databases">
        <title>Complete Genome Sequence of Acetogen Clostridium formicoaceticum ATCC 27076.</title>
        <authorList>
            <person name="Bao T."/>
            <person name="Cheng C."/>
            <person name="Zhao J."/>
            <person name="Yang S.-T."/>
            <person name="Wang J."/>
            <person name="Wang M."/>
        </authorList>
    </citation>
    <scope>NUCLEOTIDE SEQUENCE [LARGE SCALE GENOMIC DNA]</scope>
    <source>
        <strain evidence="2 4">ATCC 27076</strain>
    </source>
</reference>